<keyword evidence="1" id="KW-0472">Membrane</keyword>
<dbReference type="EMBL" id="BAAALT010000042">
    <property type="protein sequence ID" value="GAA1796430.1"/>
    <property type="molecule type" value="Genomic_DNA"/>
</dbReference>
<reference evidence="3" key="1">
    <citation type="journal article" date="2019" name="Int. J. Syst. Evol. Microbiol.">
        <title>The Global Catalogue of Microorganisms (GCM) 10K type strain sequencing project: providing services to taxonomists for standard genome sequencing and annotation.</title>
        <authorList>
            <consortium name="The Broad Institute Genomics Platform"/>
            <consortium name="The Broad Institute Genome Sequencing Center for Infectious Disease"/>
            <person name="Wu L."/>
            <person name="Ma J."/>
        </authorList>
    </citation>
    <scope>NUCLEOTIDE SEQUENCE [LARGE SCALE GENOMIC DNA]</scope>
    <source>
        <strain evidence="3">JCM 13250</strain>
    </source>
</reference>
<evidence type="ECO:0000313" key="3">
    <source>
        <dbReference type="Proteomes" id="UP001500218"/>
    </source>
</evidence>
<dbReference type="Proteomes" id="UP001500218">
    <property type="component" value="Unassembled WGS sequence"/>
</dbReference>
<evidence type="ECO:0000313" key="2">
    <source>
        <dbReference type="EMBL" id="GAA1796430.1"/>
    </source>
</evidence>
<feature type="transmembrane region" description="Helical" evidence="1">
    <location>
        <begin position="98"/>
        <end position="116"/>
    </location>
</feature>
<evidence type="ECO:0000256" key="1">
    <source>
        <dbReference type="SAM" id="Phobius"/>
    </source>
</evidence>
<keyword evidence="1" id="KW-0812">Transmembrane</keyword>
<dbReference type="RefSeq" id="WP_344128243.1">
    <property type="nucleotide sequence ID" value="NZ_BAAALT010000042.1"/>
</dbReference>
<feature type="transmembrane region" description="Helical" evidence="1">
    <location>
        <begin position="123"/>
        <end position="144"/>
    </location>
</feature>
<gene>
    <name evidence="2" type="ORF">GCM10009682_17690</name>
</gene>
<comment type="caution">
    <text evidence="2">The sequence shown here is derived from an EMBL/GenBank/DDBJ whole genome shotgun (WGS) entry which is preliminary data.</text>
</comment>
<proteinExistence type="predicted"/>
<sequence length="222" mass="23624">MYQRLRRSPLLSRLLSPAGLVLAALLFGLPFLAVGCDRPEQRGWLTYSGADLVTNGAPTVEKWTPQDGEMSYEDRSAAEDMFDIDVSVNAILASAQPWSILAVGMIAFGIVAGLALRPARLRMIAGAAAALSAAVALLIAVLWAQGDIAEHLITAATDFYGSPVSLDSAREFVPIRYGFWVTFGLLIFIGLSNVYFSVPGRQPPPDVGGASPTSVEDPEQSA</sequence>
<evidence type="ECO:0008006" key="4">
    <source>
        <dbReference type="Google" id="ProtNLM"/>
    </source>
</evidence>
<organism evidence="2 3">
    <name type="scientific">Luedemannella flava</name>
    <dbReference type="NCBI Taxonomy" id="349316"/>
    <lineage>
        <taxon>Bacteria</taxon>
        <taxon>Bacillati</taxon>
        <taxon>Actinomycetota</taxon>
        <taxon>Actinomycetes</taxon>
        <taxon>Micromonosporales</taxon>
        <taxon>Micromonosporaceae</taxon>
        <taxon>Luedemannella</taxon>
    </lineage>
</organism>
<accession>A0ABP4Y213</accession>
<keyword evidence="1" id="KW-1133">Transmembrane helix</keyword>
<keyword evidence="3" id="KW-1185">Reference proteome</keyword>
<feature type="transmembrane region" description="Helical" evidence="1">
    <location>
        <begin position="177"/>
        <end position="196"/>
    </location>
</feature>
<name>A0ABP4Y213_9ACTN</name>
<protein>
    <recommendedName>
        <fullName evidence="4">DUF1461 domain-containing protein</fullName>
    </recommendedName>
</protein>